<organism evidence="2 3">
    <name type="scientific">Phaseolus vulgaris</name>
    <name type="common">Kidney bean</name>
    <name type="synonym">French bean</name>
    <dbReference type="NCBI Taxonomy" id="3885"/>
    <lineage>
        <taxon>Eukaryota</taxon>
        <taxon>Viridiplantae</taxon>
        <taxon>Streptophyta</taxon>
        <taxon>Embryophyta</taxon>
        <taxon>Tracheophyta</taxon>
        <taxon>Spermatophyta</taxon>
        <taxon>Magnoliopsida</taxon>
        <taxon>eudicotyledons</taxon>
        <taxon>Gunneridae</taxon>
        <taxon>Pentapetalae</taxon>
        <taxon>rosids</taxon>
        <taxon>fabids</taxon>
        <taxon>Fabales</taxon>
        <taxon>Fabaceae</taxon>
        <taxon>Papilionoideae</taxon>
        <taxon>50 kb inversion clade</taxon>
        <taxon>NPAAA clade</taxon>
        <taxon>indigoferoid/millettioid clade</taxon>
        <taxon>Phaseoleae</taxon>
        <taxon>Phaseolus</taxon>
    </lineage>
</organism>
<dbReference type="EMBL" id="CM002294">
    <property type="protein sequence ID" value="ESW15520.1"/>
    <property type="molecule type" value="Genomic_DNA"/>
</dbReference>
<evidence type="ECO:0000313" key="3">
    <source>
        <dbReference type="Proteomes" id="UP000000226"/>
    </source>
</evidence>
<dbReference type="Proteomes" id="UP000000226">
    <property type="component" value="Chromosome 7"/>
</dbReference>
<keyword evidence="1" id="KW-0175">Coiled coil</keyword>
<dbReference type="OMA" id="EVVNHIN"/>
<dbReference type="InterPro" id="IPR046347">
    <property type="entry name" value="bZIP_sf"/>
</dbReference>
<dbReference type="PANTHER" id="PTHR13690">
    <property type="entry name" value="TRANSCRIPTION FACTOR POSF21-RELATED"/>
    <property type="match status" value="1"/>
</dbReference>
<evidence type="ECO:0000313" key="2">
    <source>
        <dbReference type="EMBL" id="ESW15520.1"/>
    </source>
</evidence>
<gene>
    <name evidence="2" type="ORF">PHAVU_007G079000g</name>
</gene>
<dbReference type="SUPFAM" id="SSF57959">
    <property type="entry name" value="Leucine zipper domain"/>
    <property type="match status" value="1"/>
</dbReference>
<dbReference type="AlphaFoldDB" id="V7BD72"/>
<dbReference type="STRING" id="3885.V7BD72"/>
<dbReference type="PANTHER" id="PTHR13690:SF103">
    <property type="entry name" value="BZIP TRANSCRIPTION FACTOR 18"/>
    <property type="match status" value="1"/>
</dbReference>
<dbReference type="SMR" id="V7BD72"/>
<name>V7BD72_PHAVU</name>
<sequence>MENNDIGAPSDAALFYQMPPTEQPHSPMHHWRIFSDHSYPLLDTLDNLPNFDSKHLDFEMPNSSLLPPLPPTASLVSVDSETSEKPSWQIGAAPVVPTAGLDRGKSVVSGDLCMAGGGADGCIKDCGKKKKAKPRRKNASLQASLTKLMQAGPPISLARKRMEPEELAELAKVDPMKAKRILANRKSAAKSKEKKERNVIELQKKEEWLEIEVVNHINNIVLCK</sequence>
<evidence type="ECO:0000256" key="1">
    <source>
        <dbReference type="SAM" id="Coils"/>
    </source>
</evidence>
<protein>
    <recommendedName>
        <fullName evidence="4">BZIP domain-containing protein</fullName>
    </recommendedName>
</protein>
<dbReference type="GO" id="GO:0005634">
    <property type="term" value="C:nucleus"/>
    <property type="evidence" value="ECO:0007669"/>
    <property type="project" value="TreeGrafter"/>
</dbReference>
<feature type="coiled-coil region" evidence="1">
    <location>
        <begin position="185"/>
        <end position="212"/>
    </location>
</feature>
<evidence type="ECO:0008006" key="4">
    <source>
        <dbReference type="Google" id="ProtNLM"/>
    </source>
</evidence>
<dbReference type="OrthoDB" id="1407163at2759"/>
<keyword evidence="3" id="KW-1185">Reference proteome</keyword>
<dbReference type="GO" id="GO:0003700">
    <property type="term" value="F:DNA-binding transcription factor activity"/>
    <property type="evidence" value="ECO:0007669"/>
    <property type="project" value="InterPro"/>
</dbReference>
<accession>V7BD72</accession>
<reference evidence="3" key="1">
    <citation type="journal article" date="2014" name="Nat. Genet.">
        <title>A reference genome for common bean and genome-wide analysis of dual domestications.</title>
        <authorList>
            <person name="Schmutz J."/>
            <person name="McClean P.E."/>
            <person name="Mamidi S."/>
            <person name="Wu G.A."/>
            <person name="Cannon S.B."/>
            <person name="Grimwood J."/>
            <person name="Jenkins J."/>
            <person name="Shu S."/>
            <person name="Song Q."/>
            <person name="Chavarro C."/>
            <person name="Torres-Torres M."/>
            <person name="Geffroy V."/>
            <person name="Moghaddam S.M."/>
            <person name="Gao D."/>
            <person name="Abernathy B."/>
            <person name="Barry K."/>
            <person name="Blair M."/>
            <person name="Brick M.A."/>
            <person name="Chovatia M."/>
            <person name="Gepts P."/>
            <person name="Goodstein D.M."/>
            <person name="Gonzales M."/>
            <person name="Hellsten U."/>
            <person name="Hyten D.L."/>
            <person name="Jia G."/>
            <person name="Kelly J.D."/>
            <person name="Kudrna D."/>
            <person name="Lee R."/>
            <person name="Richard M.M."/>
            <person name="Miklas P.N."/>
            <person name="Osorno J.M."/>
            <person name="Rodrigues J."/>
            <person name="Thareau V."/>
            <person name="Urrea C.A."/>
            <person name="Wang M."/>
            <person name="Yu Y."/>
            <person name="Zhang M."/>
            <person name="Wing R.A."/>
            <person name="Cregan P.B."/>
            <person name="Rokhsar D.S."/>
            <person name="Jackson S.A."/>
        </authorList>
    </citation>
    <scope>NUCLEOTIDE SEQUENCE [LARGE SCALE GENOMIC DNA]</scope>
    <source>
        <strain evidence="3">cv. G19833</strain>
    </source>
</reference>
<proteinExistence type="predicted"/>
<dbReference type="Gramene" id="ESW15520">
    <property type="protein sequence ID" value="ESW15520"/>
    <property type="gene ID" value="PHAVU_007G079000g"/>
</dbReference>
<feature type="non-terminal residue" evidence="2">
    <location>
        <position position="224"/>
    </location>
</feature>